<dbReference type="InterPro" id="IPR009097">
    <property type="entry name" value="Cyclic_Pdiesterase"/>
</dbReference>
<comment type="catalytic activity">
    <reaction evidence="2">
        <text>a 3'-end 2',3'-cyclophospho-ribonucleotide-RNA + H2O = a 3'-end 2'-phospho-ribonucleotide-RNA + H(+)</text>
        <dbReference type="Rhea" id="RHEA:11828"/>
        <dbReference type="Rhea" id="RHEA-COMP:10464"/>
        <dbReference type="Rhea" id="RHEA-COMP:17353"/>
        <dbReference type="ChEBI" id="CHEBI:15377"/>
        <dbReference type="ChEBI" id="CHEBI:15378"/>
        <dbReference type="ChEBI" id="CHEBI:83064"/>
        <dbReference type="ChEBI" id="CHEBI:173113"/>
        <dbReference type="EC" id="3.1.4.58"/>
    </reaction>
</comment>
<dbReference type="EC" id="3.1.4.58" evidence="2"/>
<gene>
    <name evidence="3" type="ORF">SAMN04489841_2490</name>
</gene>
<evidence type="ECO:0000313" key="3">
    <source>
        <dbReference type="EMBL" id="SEQ83936.1"/>
    </source>
</evidence>
<keyword evidence="4" id="KW-1185">Reference proteome</keyword>
<protein>
    <recommendedName>
        <fullName evidence="2">RNA 2',3'-cyclic phosphodiesterase</fullName>
        <shortName evidence="2">RNA 2',3'-CPDase</shortName>
        <ecNumber evidence="2">3.1.4.58</ecNumber>
    </recommendedName>
</protein>
<feature type="short sequence motif" description="HXTX 2" evidence="2">
    <location>
        <begin position="130"/>
        <end position="133"/>
    </location>
</feature>
<dbReference type="AlphaFoldDB" id="A0A1H9JAT6"/>
<dbReference type="STRING" id="1186196.SAMN04489841_2490"/>
<feature type="active site" description="Proton acceptor" evidence="2">
    <location>
        <position position="130"/>
    </location>
</feature>
<dbReference type="EMBL" id="FOFD01000003">
    <property type="protein sequence ID" value="SEQ83936.1"/>
    <property type="molecule type" value="Genomic_DNA"/>
</dbReference>
<sequence>MSKRLFVSVDLPDALADPVADLQDEFADASGLTFTDPEQAHVTMTFLGGLDEDRLPALERELAAAVEDAGIDPFTVRYGGLGVFPSLDYISVVWLGVEDGGEELTRLHEAIEERTTAMGFDAEEHDFTPHVTLARMEHAGGKELVQELVQEREPTIGEARVDEIRLTESSLTDEGPVYSTVESFPLE</sequence>
<keyword evidence="1 2" id="KW-0378">Hydrolase</keyword>
<accession>A0A1H9JAT6</accession>
<dbReference type="NCBIfam" id="TIGR02258">
    <property type="entry name" value="2_5_ligase"/>
    <property type="match status" value="1"/>
</dbReference>
<comment type="similarity">
    <text evidence="2">Belongs to the 2H phosphoesterase superfamily. ThpR family.</text>
</comment>
<dbReference type="HAMAP" id="MF_01940">
    <property type="entry name" value="RNA_CPDase"/>
    <property type="match status" value="1"/>
</dbReference>
<dbReference type="PANTHER" id="PTHR35561">
    <property type="entry name" value="RNA 2',3'-CYCLIC PHOSPHODIESTERASE"/>
    <property type="match status" value="1"/>
</dbReference>
<dbReference type="InterPro" id="IPR004175">
    <property type="entry name" value="RNA_CPDase"/>
</dbReference>
<organism evidence="3 4">
    <name type="scientific">Natrinema salaciae</name>
    <dbReference type="NCBI Taxonomy" id="1186196"/>
    <lineage>
        <taxon>Archaea</taxon>
        <taxon>Methanobacteriati</taxon>
        <taxon>Methanobacteriota</taxon>
        <taxon>Stenosarchaea group</taxon>
        <taxon>Halobacteria</taxon>
        <taxon>Halobacteriales</taxon>
        <taxon>Natrialbaceae</taxon>
        <taxon>Natrinema</taxon>
    </lineage>
</organism>
<reference evidence="4" key="1">
    <citation type="submission" date="2016-10" db="EMBL/GenBank/DDBJ databases">
        <authorList>
            <person name="Varghese N."/>
            <person name="Submissions S."/>
        </authorList>
    </citation>
    <scope>NUCLEOTIDE SEQUENCE [LARGE SCALE GENOMIC DNA]</scope>
    <source>
        <strain evidence="4">DSM 25055</strain>
    </source>
</reference>
<dbReference type="GO" id="GO:0008664">
    <property type="term" value="F:RNA 2',3'-cyclic 3'-phosphodiesterase activity"/>
    <property type="evidence" value="ECO:0007669"/>
    <property type="project" value="UniProtKB-EC"/>
</dbReference>
<dbReference type="Gene3D" id="3.90.1140.10">
    <property type="entry name" value="Cyclic phosphodiesterase"/>
    <property type="match status" value="1"/>
</dbReference>
<dbReference type="PANTHER" id="PTHR35561:SF1">
    <property type="entry name" value="RNA 2',3'-CYCLIC PHOSPHODIESTERASE"/>
    <property type="match status" value="1"/>
</dbReference>
<keyword evidence="3" id="KW-0436">Ligase</keyword>
<dbReference type="Proteomes" id="UP000199114">
    <property type="component" value="Unassembled WGS sequence"/>
</dbReference>
<dbReference type="SUPFAM" id="SSF55144">
    <property type="entry name" value="LigT-like"/>
    <property type="match status" value="1"/>
</dbReference>
<feature type="active site" description="Proton donor" evidence="2">
    <location>
        <position position="41"/>
    </location>
</feature>
<feature type="short sequence motif" description="HXTX 1" evidence="2">
    <location>
        <begin position="41"/>
        <end position="44"/>
    </location>
</feature>
<evidence type="ECO:0000256" key="2">
    <source>
        <dbReference type="HAMAP-Rule" id="MF_01940"/>
    </source>
</evidence>
<dbReference type="GO" id="GO:0004113">
    <property type="term" value="F:2',3'-cyclic-nucleotide 3'-phosphodiesterase activity"/>
    <property type="evidence" value="ECO:0007669"/>
    <property type="project" value="InterPro"/>
</dbReference>
<comment type="function">
    <text evidence="2">Hydrolyzes RNA 2',3'-cyclic phosphodiester to an RNA 2'-phosphomonoester.</text>
</comment>
<name>A0A1H9JAT6_9EURY</name>
<evidence type="ECO:0000256" key="1">
    <source>
        <dbReference type="ARBA" id="ARBA00022801"/>
    </source>
</evidence>
<evidence type="ECO:0000313" key="4">
    <source>
        <dbReference type="Proteomes" id="UP000199114"/>
    </source>
</evidence>
<dbReference type="GO" id="GO:0016874">
    <property type="term" value="F:ligase activity"/>
    <property type="evidence" value="ECO:0007669"/>
    <property type="project" value="UniProtKB-KW"/>
</dbReference>
<proteinExistence type="inferred from homology"/>
<dbReference type="Pfam" id="PF13563">
    <property type="entry name" value="2_5_RNA_ligase2"/>
    <property type="match status" value="1"/>
</dbReference>
<dbReference type="RefSeq" id="WP_090617912.1">
    <property type="nucleotide sequence ID" value="NZ_FOFD01000003.1"/>
</dbReference>
<dbReference type="OrthoDB" id="44091at2157"/>